<reference evidence="1 2" key="1">
    <citation type="journal article" date="2020" name="Nat. Commun.">
        <title>Donkey genomes provide new insights into domestication and selection for coat color.</title>
        <authorList>
            <person name="Wang"/>
            <person name="C."/>
            <person name="Li"/>
            <person name="H."/>
            <person name="Guo"/>
            <person name="Y."/>
            <person name="Huang"/>
            <person name="J."/>
            <person name="Sun"/>
            <person name="Y."/>
            <person name="Min"/>
            <person name="J."/>
            <person name="Wang"/>
            <person name="J."/>
            <person name="Fang"/>
            <person name="X."/>
            <person name="Zhao"/>
            <person name="Z."/>
            <person name="Wang"/>
            <person name="S."/>
            <person name="Zhang"/>
            <person name="Y."/>
            <person name="Liu"/>
            <person name="Q."/>
            <person name="Jiang"/>
            <person name="Q."/>
            <person name="Wang"/>
            <person name="X."/>
            <person name="Guo"/>
            <person name="Y."/>
            <person name="Yang"/>
            <person name="C."/>
            <person name="Wang"/>
            <person name="Y."/>
            <person name="Tian"/>
            <person name="F."/>
            <person name="Zhuang"/>
            <person name="G."/>
            <person name="Fan"/>
            <person name="Y."/>
            <person name="Gao"/>
            <person name="Q."/>
            <person name="Li"/>
            <person name="Y."/>
            <person name="Ju"/>
            <person name="Z."/>
            <person name="Li"/>
            <person name="J."/>
            <person name="Li"/>
            <person name="R."/>
            <person name="Hou"/>
            <person name="M."/>
            <person name="Yang"/>
            <person name="G."/>
            <person name="Liu"/>
            <person name="G."/>
            <person name="Liu"/>
            <person name="W."/>
            <person name="Guo"/>
            <person name="J."/>
            <person name="Pan"/>
            <person name="S."/>
            <person name="Fan"/>
            <person name="G."/>
            <person name="Zhang"/>
            <person name="W."/>
            <person name="Zhang"/>
            <person name="R."/>
            <person name="Yu"/>
            <person name="J."/>
            <person name="Zhang"/>
            <person name="X."/>
            <person name="Yin"/>
            <person name="Q."/>
            <person name="Ji"/>
            <person name="C."/>
            <person name="Jin"/>
            <person name="Y."/>
            <person name="Yue"/>
            <person name="G."/>
            <person name="Liu"/>
            <person name="M."/>
            <person name="Xu"/>
            <person name="J."/>
            <person name="Liu"/>
            <person name="S."/>
            <person name="Jordana"/>
            <person name="J."/>
            <person name="Noce"/>
            <person name="A."/>
            <person name="Amills"/>
            <person name="M."/>
            <person name="Wu"/>
            <person name="D.D."/>
            <person name="Li"/>
            <person name="S."/>
            <person name="Zhou"/>
            <person name="X. and Zhong"/>
            <person name="J."/>
        </authorList>
    </citation>
    <scope>NUCLEOTIDE SEQUENCE [LARGE SCALE GENOMIC DNA]</scope>
</reference>
<evidence type="ECO:0000313" key="2">
    <source>
        <dbReference type="Proteomes" id="UP000694387"/>
    </source>
</evidence>
<name>A0A9L0IF06_EQUAS</name>
<dbReference type="Ensembl" id="ENSEAST00005083655.1">
    <property type="protein sequence ID" value="ENSEASP00005038786.1"/>
    <property type="gene ID" value="ENSEASG00005035002.1"/>
</dbReference>
<reference evidence="1" key="3">
    <citation type="submission" date="2025-09" db="UniProtKB">
        <authorList>
            <consortium name="Ensembl"/>
        </authorList>
    </citation>
    <scope>IDENTIFICATION</scope>
</reference>
<keyword evidence="2" id="KW-1185">Reference proteome</keyword>
<sequence>MLATPCPVLHEALAKWHPPPLPQSSWLLWLPPPRSCPQELWEDAQLFSVLHGSGGPLRAWLPWVHLSCLATAPSIAPAPCDPRTRGAALPVSWTKHKGMSCLA</sequence>
<evidence type="ECO:0000313" key="1">
    <source>
        <dbReference type="Ensembl" id="ENSEASP00005038786.1"/>
    </source>
</evidence>
<reference evidence="1" key="2">
    <citation type="submission" date="2025-08" db="UniProtKB">
        <authorList>
            <consortium name="Ensembl"/>
        </authorList>
    </citation>
    <scope>IDENTIFICATION</scope>
</reference>
<proteinExistence type="predicted"/>
<dbReference type="Proteomes" id="UP000694387">
    <property type="component" value="Chromosome 6"/>
</dbReference>
<organism evidence="1 2">
    <name type="scientific">Equus asinus</name>
    <name type="common">Donkey</name>
    <name type="synonym">Equus africanus asinus</name>
    <dbReference type="NCBI Taxonomy" id="9793"/>
    <lineage>
        <taxon>Eukaryota</taxon>
        <taxon>Metazoa</taxon>
        <taxon>Chordata</taxon>
        <taxon>Craniata</taxon>
        <taxon>Vertebrata</taxon>
        <taxon>Euteleostomi</taxon>
        <taxon>Mammalia</taxon>
        <taxon>Eutheria</taxon>
        <taxon>Laurasiatheria</taxon>
        <taxon>Perissodactyla</taxon>
        <taxon>Equidae</taxon>
        <taxon>Equus</taxon>
    </lineage>
</organism>
<protein>
    <submittedName>
        <fullName evidence="1">Uncharacterized protein</fullName>
    </submittedName>
</protein>
<dbReference type="AlphaFoldDB" id="A0A9L0IF06"/>
<accession>A0A9L0IF06</accession>